<reference evidence="2" key="1">
    <citation type="submission" date="2017-01" db="EMBL/GenBank/DDBJ databases">
        <authorList>
            <person name="Varghese N."/>
            <person name="Submissions S."/>
        </authorList>
    </citation>
    <scope>NUCLEOTIDE SEQUENCE [LARGE SCALE GENOMIC DNA]</scope>
    <source>
        <strain evidence="2">DSM 23127</strain>
    </source>
</reference>
<sequence length="164" mass="18001">MKVKKLLIIPMFAILLIGSFLGTSNIGADVIPRTCSFPSNLTSSCSNILSKTDPYTGTYLYSKVNTGVSTDSSNNIQVRTVKLYPDASSGNPIYKSAYSVINGSVYYMFSSFKYYNDYSELSYSVYKTDNDGRASVNAVSNSADTYTCSYSCTEYKQATDVVAY</sequence>
<dbReference type="AlphaFoldDB" id="A0A1N7J266"/>
<keyword evidence="2" id="KW-1185">Reference proteome</keyword>
<proteinExistence type="predicted"/>
<name>A0A1N7J266_9BACI</name>
<gene>
    <name evidence="1" type="ORF">SAMN05421687_103233</name>
</gene>
<organism evidence="1 2">
    <name type="scientific">Salimicrobium flavidum</name>
    <dbReference type="NCBI Taxonomy" id="570947"/>
    <lineage>
        <taxon>Bacteria</taxon>
        <taxon>Bacillati</taxon>
        <taxon>Bacillota</taxon>
        <taxon>Bacilli</taxon>
        <taxon>Bacillales</taxon>
        <taxon>Bacillaceae</taxon>
        <taxon>Salimicrobium</taxon>
    </lineage>
</organism>
<evidence type="ECO:0000313" key="2">
    <source>
        <dbReference type="Proteomes" id="UP000187608"/>
    </source>
</evidence>
<evidence type="ECO:0000313" key="1">
    <source>
        <dbReference type="EMBL" id="SIS43455.1"/>
    </source>
</evidence>
<accession>A0A1N7J266</accession>
<dbReference type="EMBL" id="FTOC01000003">
    <property type="protein sequence ID" value="SIS43455.1"/>
    <property type="molecule type" value="Genomic_DNA"/>
</dbReference>
<dbReference type="Proteomes" id="UP000187608">
    <property type="component" value="Unassembled WGS sequence"/>
</dbReference>
<protein>
    <submittedName>
        <fullName evidence="1">Uncharacterized protein</fullName>
    </submittedName>
</protein>
<dbReference type="RefSeq" id="WP_076557816.1">
    <property type="nucleotide sequence ID" value="NZ_FTOC01000003.1"/>
</dbReference>